<dbReference type="GO" id="GO:0006166">
    <property type="term" value="P:purine ribonucleoside salvage"/>
    <property type="evidence" value="ECO:0007669"/>
    <property type="project" value="TreeGrafter"/>
</dbReference>
<keyword evidence="5 7" id="KW-0413">Isomerase</keyword>
<evidence type="ECO:0000256" key="5">
    <source>
        <dbReference type="ARBA" id="ARBA00023235"/>
    </source>
</evidence>
<keyword evidence="3" id="KW-0479">Metal-binding</keyword>
<dbReference type="SUPFAM" id="SSF55957">
    <property type="entry name" value="Phosphoglucomutase, C-terminal domain"/>
    <property type="match status" value="1"/>
</dbReference>
<dbReference type="PANTHER" id="PTHR45745">
    <property type="entry name" value="PHOSPHOMANNOMUTASE 45A"/>
    <property type="match status" value="1"/>
</dbReference>
<proteinExistence type="predicted"/>
<evidence type="ECO:0000256" key="2">
    <source>
        <dbReference type="ARBA" id="ARBA00012728"/>
    </source>
</evidence>
<accession>A0A2X2U5Y8</accession>
<reference evidence="7 8" key="1">
    <citation type="submission" date="2018-06" db="EMBL/GenBank/DDBJ databases">
        <authorList>
            <consortium name="Pathogen Informatics"/>
            <person name="Doyle S."/>
        </authorList>
    </citation>
    <scope>NUCLEOTIDE SEQUENCE [LARGE SCALE GENOMIC DNA]</scope>
    <source>
        <strain evidence="7 8">NCTC11224</strain>
    </source>
</reference>
<dbReference type="GO" id="GO:0046872">
    <property type="term" value="F:metal ion binding"/>
    <property type="evidence" value="ECO:0007669"/>
    <property type="project" value="UniProtKB-KW"/>
</dbReference>
<dbReference type="Proteomes" id="UP000251853">
    <property type="component" value="Unassembled WGS sequence"/>
</dbReference>
<sequence length="101" mass="11395">MDGIMSGFRTAAPSQIGGLKVISISDYKESLIKYRDGRENQIELPKSNVMKFMLEGNASMVVRPSGTEPKLKLYFSICADTEEDAKQLEMKIKEDIEKVLY</sequence>
<feature type="domain" description="Alpha-D-phosphohexomutase C-terminal" evidence="6">
    <location>
        <begin position="51"/>
        <end position="91"/>
    </location>
</feature>
<dbReference type="EMBL" id="UAVW01000009">
    <property type="protein sequence ID" value="SQB11636.1"/>
    <property type="molecule type" value="Genomic_DNA"/>
</dbReference>
<dbReference type="Pfam" id="PF00408">
    <property type="entry name" value="PGM_PMM_IV"/>
    <property type="match status" value="1"/>
</dbReference>
<evidence type="ECO:0000313" key="8">
    <source>
        <dbReference type="Proteomes" id="UP000251853"/>
    </source>
</evidence>
<name>A0A2X2U5Y8_9FIRM</name>
<comment type="catalytic activity">
    <reaction evidence="1">
        <text>alpha-D-glucose 1-phosphate = alpha-D-glucose 6-phosphate</text>
        <dbReference type="Rhea" id="RHEA:23536"/>
        <dbReference type="ChEBI" id="CHEBI:58225"/>
        <dbReference type="ChEBI" id="CHEBI:58601"/>
        <dbReference type="EC" id="5.4.2.2"/>
    </reaction>
</comment>
<dbReference type="GO" id="GO:0004614">
    <property type="term" value="F:phosphoglucomutase activity"/>
    <property type="evidence" value="ECO:0007669"/>
    <property type="project" value="UniProtKB-EC"/>
</dbReference>
<dbReference type="InterPro" id="IPR036900">
    <property type="entry name" value="A-D-PHexomutase_C_sf"/>
</dbReference>
<evidence type="ECO:0000256" key="4">
    <source>
        <dbReference type="ARBA" id="ARBA00022842"/>
    </source>
</evidence>
<gene>
    <name evidence="7" type="primary">pgm2</name>
    <name evidence="7" type="ORF">NCTC11224_03018</name>
</gene>
<protein>
    <recommendedName>
        <fullName evidence="2">phosphoglucomutase (alpha-D-glucose-1,6-bisphosphate-dependent)</fullName>
        <ecNumber evidence="2">5.4.2.2</ecNumber>
    </recommendedName>
</protein>
<evidence type="ECO:0000259" key="6">
    <source>
        <dbReference type="Pfam" id="PF00408"/>
    </source>
</evidence>
<keyword evidence="4" id="KW-0460">Magnesium</keyword>
<keyword evidence="8" id="KW-1185">Reference proteome</keyword>
<evidence type="ECO:0000256" key="1">
    <source>
        <dbReference type="ARBA" id="ARBA00000443"/>
    </source>
</evidence>
<dbReference type="PANTHER" id="PTHR45745:SF1">
    <property type="entry name" value="PHOSPHOGLUCOMUTASE 2B-RELATED"/>
    <property type="match status" value="1"/>
</dbReference>
<dbReference type="InterPro" id="IPR005843">
    <property type="entry name" value="A-D-PHexomutase_C"/>
</dbReference>
<dbReference type="Gene3D" id="3.30.310.50">
    <property type="entry name" value="Alpha-D-phosphohexomutase, C-terminal domain"/>
    <property type="match status" value="1"/>
</dbReference>
<dbReference type="EC" id="5.4.2.2" evidence="2"/>
<organism evidence="7 8">
    <name type="scientific">Enterocloster clostridioformis</name>
    <dbReference type="NCBI Taxonomy" id="1531"/>
    <lineage>
        <taxon>Bacteria</taxon>
        <taxon>Bacillati</taxon>
        <taxon>Bacillota</taxon>
        <taxon>Clostridia</taxon>
        <taxon>Lachnospirales</taxon>
        <taxon>Lachnospiraceae</taxon>
        <taxon>Enterocloster</taxon>
    </lineage>
</organism>
<dbReference type="GO" id="GO:0008973">
    <property type="term" value="F:phosphopentomutase activity"/>
    <property type="evidence" value="ECO:0007669"/>
    <property type="project" value="TreeGrafter"/>
</dbReference>
<evidence type="ECO:0000313" key="7">
    <source>
        <dbReference type="EMBL" id="SQB11636.1"/>
    </source>
</evidence>
<evidence type="ECO:0000256" key="3">
    <source>
        <dbReference type="ARBA" id="ARBA00022723"/>
    </source>
</evidence>
<dbReference type="AlphaFoldDB" id="A0A2X2U5Y8"/>